<feature type="transmembrane region" description="Helical" evidence="9">
    <location>
        <begin position="12"/>
        <end position="35"/>
    </location>
</feature>
<dbReference type="PANTHER" id="PTHR33529">
    <property type="entry name" value="SLR0882 PROTEIN-RELATED"/>
    <property type="match status" value="1"/>
</dbReference>
<dbReference type="GO" id="GO:0055085">
    <property type="term" value="P:transmembrane transport"/>
    <property type="evidence" value="ECO:0007669"/>
    <property type="project" value="InterPro"/>
</dbReference>
<dbReference type="OrthoDB" id="9776227at2"/>
<name>A0A5D9CPV0_HALER</name>
<comment type="subcellular location">
    <subcellularLocation>
        <location evidence="2">Cell membrane</location>
        <topology evidence="2">Multi-pass membrane protein</topology>
    </subcellularLocation>
</comment>
<evidence type="ECO:0000256" key="3">
    <source>
        <dbReference type="ARBA" id="ARBA00007725"/>
    </source>
</evidence>
<evidence type="ECO:0000256" key="4">
    <source>
        <dbReference type="ARBA" id="ARBA00022475"/>
    </source>
</evidence>
<dbReference type="InterPro" id="IPR030923">
    <property type="entry name" value="LptG"/>
</dbReference>
<evidence type="ECO:0000313" key="11">
    <source>
        <dbReference type="Proteomes" id="UP000324260"/>
    </source>
</evidence>
<feature type="transmembrane region" description="Helical" evidence="9">
    <location>
        <begin position="273"/>
        <end position="291"/>
    </location>
</feature>
<dbReference type="RefSeq" id="WP_149323221.1">
    <property type="nucleotide sequence ID" value="NZ_JARWAH010000004.1"/>
</dbReference>
<accession>A0A5D9CPV0</accession>
<dbReference type="Proteomes" id="UP000324260">
    <property type="component" value="Unassembled WGS sequence"/>
</dbReference>
<keyword evidence="7 9" id="KW-0472">Membrane</keyword>
<evidence type="ECO:0000256" key="2">
    <source>
        <dbReference type="ARBA" id="ARBA00004651"/>
    </source>
</evidence>
<dbReference type="PANTHER" id="PTHR33529:SF2">
    <property type="entry name" value="LIPOPOLYSACCHARIDE EXPORT SYSTEM PERMEASE PROTEIN LPTG"/>
    <property type="match status" value="1"/>
</dbReference>
<comment type="subunit">
    <text evidence="8">Component of the lipopolysaccharide transport and assembly complex. The LptBFG transporter is composed of two ATP-binding proteins (LptB) and two transmembrane proteins (LptF and LptG).</text>
</comment>
<gene>
    <name evidence="10" type="primary">lptG</name>
    <name evidence="10" type="ORF">FZZ93_15570</name>
</gene>
<evidence type="ECO:0000256" key="9">
    <source>
        <dbReference type="SAM" id="Phobius"/>
    </source>
</evidence>
<evidence type="ECO:0000256" key="8">
    <source>
        <dbReference type="ARBA" id="ARBA00026081"/>
    </source>
</evidence>
<evidence type="ECO:0000313" key="10">
    <source>
        <dbReference type="EMBL" id="TZG33664.1"/>
    </source>
</evidence>
<evidence type="ECO:0000256" key="7">
    <source>
        <dbReference type="ARBA" id="ARBA00023136"/>
    </source>
</evidence>
<proteinExistence type="inferred from homology"/>
<keyword evidence="4" id="KW-1003">Cell membrane</keyword>
<evidence type="ECO:0000256" key="6">
    <source>
        <dbReference type="ARBA" id="ARBA00022989"/>
    </source>
</evidence>
<keyword evidence="11" id="KW-1185">Reference proteome</keyword>
<reference evidence="10 11" key="1">
    <citation type="submission" date="2019-08" db="EMBL/GenBank/DDBJ databases">
        <title>Draft Genome Sequence of Halomonas eurihalina Isolated from Preserved Hide-surface.</title>
        <authorList>
            <person name="Hussain S.A."/>
            <person name="Xu A."/>
            <person name="Sarker M."/>
            <person name="Sommers C."/>
        </authorList>
    </citation>
    <scope>NUCLEOTIDE SEQUENCE [LARGE SCALE GENOMIC DNA]</scope>
    <source>
        <strain evidence="10 11">MS1</strain>
    </source>
</reference>
<protein>
    <submittedName>
        <fullName evidence="10">LPS export ABC transporter permease LptG</fullName>
    </submittedName>
</protein>
<dbReference type="NCBIfam" id="TIGR04408">
    <property type="entry name" value="LptG_lptG"/>
    <property type="match status" value="1"/>
</dbReference>
<evidence type="ECO:0000256" key="1">
    <source>
        <dbReference type="ARBA" id="ARBA00002265"/>
    </source>
</evidence>
<dbReference type="InterPro" id="IPR005495">
    <property type="entry name" value="LptG/LptF_permease"/>
</dbReference>
<evidence type="ECO:0000256" key="5">
    <source>
        <dbReference type="ARBA" id="ARBA00022692"/>
    </source>
</evidence>
<feature type="transmembrane region" description="Helical" evidence="9">
    <location>
        <begin position="62"/>
        <end position="79"/>
    </location>
</feature>
<dbReference type="AlphaFoldDB" id="A0A5D9CPV0"/>
<keyword evidence="5 9" id="KW-0812">Transmembrane</keyword>
<keyword evidence="6 9" id="KW-1133">Transmembrane helix</keyword>
<feature type="transmembrane region" description="Helical" evidence="9">
    <location>
        <begin position="332"/>
        <end position="350"/>
    </location>
</feature>
<feature type="transmembrane region" description="Helical" evidence="9">
    <location>
        <begin position="100"/>
        <end position="119"/>
    </location>
</feature>
<dbReference type="Pfam" id="PF03739">
    <property type="entry name" value="LptF_LptG"/>
    <property type="match status" value="1"/>
</dbReference>
<comment type="caution">
    <text evidence="10">The sequence shown here is derived from an EMBL/GenBank/DDBJ whole genome shotgun (WGS) entry which is preliminary data.</text>
</comment>
<organism evidence="10 11">
    <name type="scientific">Halomonas eurihalina</name>
    <dbReference type="NCBI Taxonomy" id="42566"/>
    <lineage>
        <taxon>Bacteria</taxon>
        <taxon>Pseudomonadati</taxon>
        <taxon>Pseudomonadota</taxon>
        <taxon>Gammaproteobacteria</taxon>
        <taxon>Oceanospirillales</taxon>
        <taxon>Halomonadaceae</taxon>
        <taxon>Halomonas</taxon>
    </lineage>
</organism>
<dbReference type="GO" id="GO:0043190">
    <property type="term" value="C:ATP-binding cassette (ABC) transporter complex"/>
    <property type="evidence" value="ECO:0007669"/>
    <property type="project" value="InterPro"/>
</dbReference>
<comment type="similarity">
    <text evidence="3">Belongs to the LptF/LptG family.</text>
</comment>
<comment type="function">
    <text evidence="1">Part of the ABC transporter complex LptBFG involved in the translocation of lipopolysaccharide (LPS) from the inner membrane to the outer membrane.</text>
</comment>
<sequence>MIADRLDRYIARNVLGAILVVQVVLLGLDLVITYINDLGDVEGDYGALQVFFYLVMRLPWRFYQYAPVGVLIGALIGLGGMASSNELTVMRAAGRSLARILWGVMKPVILVIAVVLFIAEFVSPRTEQYASAWRLEQMQGEGAVLTERGGWQREDDSFYRFGAIRIDNVVLDLTRYRFEGRELREAMNARRAVWRDGGWVLEDVDITRFAEGRTEAIHQATLPWETELTPAELDRLLRKMETQAPSELWAHASYLQSQGQDAAQPLLYFWQKMLMPLTMASLMLVAASFVFGPLRSVAAGTRVFYGVVTGLIFKYLQDLLGPASTVFGFSPAWAVLAPTLICAVLGIYMLRRSG</sequence>
<feature type="transmembrane region" description="Helical" evidence="9">
    <location>
        <begin position="303"/>
        <end position="320"/>
    </location>
</feature>
<dbReference type="EMBL" id="VTPU01000018">
    <property type="protein sequence ID" value="TZG33664.1"/>
    <property type="molecule type" value="Genomic_DNA"/>
</dbReference>
<dbReference type="GO" id="GO:0015920">
    <property type="term" value="P:lipopolysaccharide transport"/>
    <property type="evidence" value="ECO:0007669"/>
    <property type="project" value="TreeGrafter"/>
</dbReference>